<dbReference type="Proteomes" id="UP000766698">
    <property type="component" value="Unassembled WGS sequence"/>
</dbReference>
<proteinExistence type="predicted"/>
<feature type="region of interest" description="Disordered" evidence="1">
    <location>
        <begin position="1"/>
        <end position="20"/>
    </location>
</feature>
<evidence type="ECO:0000313" key="2">
    <source>
        <dbReference type="EMBL" id="MBB1242495.1"/>
    </source>
</evidence>
<comment type="caution">
    <text evidence="2">The sequence shown here is derived from an EMBL/GenBank/DDBJ whole genome shotgun (WGS) entry which is preliminary data.</text>
</comment>
<sequence>MVNDIIADERSPVSASGHAYGEAERREANLIYEYADHLQRHGHRVARQLIQIPGEPRPHRTDLYDTSTNRLIEAKGTLHREAVRLAIGQLFDYRRFLSPEPALGLLLPAKPSADILELCRALGVKIIWQEGGGFTESSGG</sequence>
<evidence type="ECO:0000313" key="3">
    <source>
        <dbReference type="Proteomes" id="UP000766698"/>
    </source>
</evidence>
<accession>A0ABR6EAZ0</accession>
<gene>
    <name evidence="2" type="ORF">GL263_02755</name>
</gene>
<evidence type="ECO:0000256" key="1">
    <source>
        <dbReference type="SAM" id="MobiDB-lite"/>
    </source>
</evidence>
<protein>
    <submittedName>
        <fullName evidence="2">Uncharacterized protein</fullName>
    </submittedName>
</protein>
<organism evidence="2 3">
    <name type="scientific">Streptomyces durbertensis</name>
    <dbReference type="NCBI Taxonomy" id="2448886"/>
    <lineage>
        <taxon>Bacteria</taxon>
        <taxon>Bacillati</taxon>
        <taxon>Actinomycetota</taxon>
        <taxon>Actinomycetes</taxon>
        <taxon>Kitasatosporales</taxon>
        <taxon>Streptomycetaceae</taxon>
        <taxon>Streptomyces</taxon>
    </lineage>
</organism>
<keyword evidence="3" id="KW-1185">Reference proteome</keyword>
<reference evidence="3" key="1">
    <citation type="journal article" date="2020" name="Syst. Appl. Microbiol.">
        <title>Streptomyces alkaliterrae sp. nov., isolated from an alkaline soil, and emended descriptions of Streptomyces alkaliphilus, Streptomyces calidiresistens and Streptomyces durbertensis.</title>
        <authorList>
            <person name="Swiecimska M."/>
            <person name="Golinska P."/>
            <person name="Nouioui I."/>
            <person name="Wypij M."/>
            <person name="Rai M."/>
            <person name="Sangal V."/>
            <person name="Goodfellow M."/>
        </authorList>
    </citation>
    <scope>NUCLEOTIDE SEQUENCE [LARGE SCALE GENOMIC DNA]</scope>
    <source>
        <strain evidence="3">DSM 104538</strain>
    </source>
</reference>
<name>A0ABR6EAZ0_9ACTN</name>
<dbReference type="EMBL" id="WMLF01000022">
    <property type="protein sequence ID" value="MBB1242495.1"/>
    <property type="molecule type" value="Genomic_DNA"/>
</dbReference>